<reference evidence="1 2" key="1">
    <citation type="submission" date="2020-08" db="EMBL/GenBank/DDBJ databases">
        <title>Genomic Encyclopedia of Type Strains, Phase IV (KMG-IV): sequencing the most valuable type-strain genomes for metagenomic binning, comparative biology and taxonomic classification.</title>
        <authorList>
            <person name="Goeker M."/>
        </authorList>
    </citation>
    <scope>NUCLEOTIDE SEQUENCE [LARGE SCALE GENOMIC DNA]</scope>
    <source>
        <strain evidence="1 2">DSM 2461</strain>
    </source>
</reference>
<dbReference type="AlphaFoldDB" id="A0A841RHU3"/>
<evidence type="ECO:0000313" key="2">
    <source>
        <dbReference type="Proteomes" id="UP000587760"/>
    </source>
</evidence>
<comment type="caution">
    <text evidence="1">The sequence shown here is derived from an EMBL/GenBank/DDBJ whole genome shotgun (WGS) entry which is preliminary data.</text>
</comment>
<evidence type="ECO:0000313" key="1">
    <source>
        <dbReference type="EMBL" id="MBB6482580.1"/>
    </source>
</evidence>
<organism evidence="1 2">
    <name type="scientific">Spirochaeta isovalerica</name>
    <dbReference type="NCBI Taxonomy" id="150"/>
    <lineage>
        <taxon>Bacteria</taxon>
        <taxon>Pseudomonadati</taxon>
        <taxon>Spirochaetota</taxon>
        <taxon>Spirochaetia</taxon>
        <taxon>Spirochaetales</taxon>
        <taxon>Spirochaetaceae</taxon>
        <taxon>Spirochaeta</taxon>
    </lineage>
</organism>
<evidence type="ECO:0008006" key="3">
    <source>
        <dbReference type="Google" id="ProtNLM"/>
    </source>
</evidence>
<name>A0A841RHU3_9SPIO</name>
<sequence length="259" mass="29773">MSRKTIFFIDPHNVVRNKLYDSLIDEEHEVYFLNDYTLFPAICRSFSSPLIIINPDRGRSFSFWKTKLKELSNDGSLSHVKIAIATYNRSLLEDPLFISLPDRYSVLLLRNEKTDGTAEIIQLIRNHTKERNRKYLRADCRNEETSFNVKIDGIFEYGTISEISSVGMSVQFQTSIDLLKNSFLPDIQIKLKGSLLLLSAVVAGFRTDPNGKKIYVLLFDGRTPENSRSKIRHFVSKVIHGDVEKELAVQMRRRLPVSA</sequence>
<gene>
    <name evidence="1" type="ORF">HNR50_004281</name>
</gene>
<dbReference type="RefSeq" id="WP_184748818.1">
    <property type="nucleotide sequence ID" value="NZ_JACHGJ010000014.1"/>
</dbReference>
<protein>
    <recommendedName>
        <fullName evidence="3">PilZ domain-containing protein</fullName>
    </recommendedName>
</protein>
<accession>A0A841RHU3</accession>
<proteinExistence type="predicted"/>
<keyword evidence="2" id="KW-1185">Reference proteome</keyword>
<dbReference type="EMBL" id="JACHGJ010000014">
    <property type="protein sequence ID" value="MBB6482580.1"/>
    <property type="molecule type" value="Genomic_DNA"/>
</dbReference>
<dbReference type="Proteomes" id="UP000587760">
    <property type="component" value="Unassembled WGS sequence"/>
</dbReference>